<dbReference type="KEGG" id="xpo:XPG1_2045"/>
<evidence type="ECO:0000313" key="12">
    <source>
        <dbReference type="EMBL" id="CDG21700.1"/>
    </source>
</evidence>
<keyword evidence="10" id="KW-0175">Coiled coil</keyword>
<reference evidence="12 13" key="1">
    <citation type="submission" date="2013-07" db="EMBL/GenBank/DDBJ databases">
        <authorList>
            <person name="Genoscope - CEA"/>
        </authorList>
    </citation>
    <scope>NUCLEOTIDE SEQUENCE [LARGE SCALE GENOMIC DNA]</scope>
    <source>
        <strain evidence="12 13">G6</strain>
    </source>
</reference>
<comment type="similarity">
    <text evidence="3">Belongs to the FliH family.</text>
</comment>
<dbReference type="HOGENOM" id="CLU_062625_4_2_6"/>
<dbReference type="InterPro" id="IPR000563">
    <property type="entry name" value="Flag_FliH"/>
</dbReference>
<dbReference type="GO" id="GO:0015031">
    <property type="term" value="P:protein transport"/>
    <property type="evidence" value="ECO:0007669"/>
    <property type="project" value="UniProtKB-KW"/>
</dbReference>
<keyword evidence="5" id="KW-0813">Transport</keyword>
<keyword evidence="9" id="KW-1006">Bacterial flagellum protein export</keyword>
<protein>
    <recommendedName>
        <fullName evidence="4">Flagellar assembly protein FliH</fullName>
    </recommendedName>
</protein>
<dbReference type="PANTHER" id="PTHR34982:SF1">
    <property type="entry name" value="FLAGELLAR ASSEMBLY PROTEIN FLIH"/>
    <property type="match status" value="1"/>
</dbReference>
<dbReference type="InterPro" id="IPR018035">
    <property type="entry name" value="Flagellar_FliH/T3SS_HrpE"/>
</dbReference>
<keyword evidence="12" id="KW-0969">Cilium</keyword>
<dbReference type="AlphaFoldDB" id="A0A068R6F7"/>
<dbReference type="InterPro" id="IPR051472">
    <property type="entry name" value="T3SS_Stator/FliH"/>
</dbReference>
<dbReference type="OrthoDB" id="6415116at2"/>
<keyword evidence="12" id="KW-0966">Cell projection</keyword>
<keyword evidence="13" id="KW-1185">Reference proteome</keyword>
<sequence>MSDNANNRNWQPWLPGELTQWETLRAKLEPIDEEQAPSEQDRLLEQARKLDELKEQARQAGHAQGFAEGRTQGYEQGIQEGRQAGLEQGLQEAEQQQQIVIDQWKALLTEFSHSIDGLDTVIASRLMQLALTAAHHILGQPAVCDGTALLSQIREFIQQEPMFSGKPQLRIHPQNMPLVEQQLGDVLALHGWRLIADNKLHPGGCKITADEGDLDASLATRWQEMCRLAAPGEL</sequence>
<dbReference type="GO" id="GO:0009288">
    <property type="term" value="C:bacterial-type flagellum"/>
    <property type="evidence" value="ECO:0007669"/>
    <property type="project" value="InterPro"/>
</dbReference>
<evidence type="ECO:0000256" key="4">
    <source>
        <dbReference type="ARBA" id="ARBA00016507"/>
    </source>
</evidence>
<keyword evidence="7" id="KW-1005">Bacterial flagellum biogenesis</keyword>
<evidence type="ECO:0000256" key="5">
    <source>
        <dbReference type="ARBA" id="ARBA00022448"/>
    </source>
</evidence>
<dbReference type="NCBIfam" id="NF004266">
    <property type="entry name" value="PRK05687.1-1"/>
    <property type="match status" value="1"/>
</dbReference>
<accession>A0A068R6F7</accession>
<name>A0A068R6F7_9GAMM</name>
<dbReference type="EMBL" id="FO704551">
    <property type="protein sequence ID" value="CDG21700.1"/>
    <property type="molecule type" value="Genomic_DNA"/>
</dbReference>
<dbReference type="Pfam" id="PF02108">
    <property type="entry name" value="FliH"/>
    <property type="match status" value="1"/>
</dbReference>
<evidence type="ECO:0000256" key="2">
    <source>
        <dbReference type="ARBA" id="ARBA00004496"/>
    </source>
</evidence>
<evidence type="ECO:0000259" key="11">
    <source>
        <dbReference type="Pfam" id="PF02108"/>
    </source>
</evidence>
<gene>
    <name evidence="12" type="primary">fliH</name>
    <name evidence="12" type="ORF">XPG1_2045</name>
</gene>
<proteinExistence type="inferred from homology"/>
<dbReference type="GO" id="GO:0044781">
    <property type="term" value="P:bacterial-type flagellum organization"/>
    <property type="evidence" value="ECO:0007669"/>
    <property type="project" value="UniProtKB-KW"/>
</dbReference>
<evidence type="ECO:0000256" key="9">
    <source>
        <dbReference type="ARBA" id="ARBA00023225"/>
    </source>
</evidence>
<evidence type="ECO:0000256" key="7">
    <source>
        <dbReference type="ARBA" id="ARBA00022795"/>
    </source>
</evidence>
<dbReference type="GO" id="GO:0003774">
    <property type="term" value="F:cytoskeletal motor activity"/>
    <property type="evidence" value="ECO:0007669"/>
    <property type="project" value="InterPro"/>
</dbReference>
<keyword evidence="8" id="KW-0653">Protein transport</keyword>
<evidence type="ECO:0000256" key="1">
    <source>
        <dbReference type="ARBA" id="ARBA00003041"/>
    </source>
</evidence>
<comment type="function">
    <text evidence="1">Needed for flagellar regrowth and assembly.</text>
</comment>
<keyword evidence="12" id="KW-0282">Flagellum</keyword>
<dbReference type="Proteomes" id="UP000032735">
    <property type="component" value="Chromosome"/>
</dbReference>
<evidence type="ECO:0000256" key="8">
    <source>
        <dbReference type="ARBA" id="ARBA00022927"/>
    </source>
</evidence>
<evidence type="ECO:0000256" key="6">
    <source>
        <dbReference type="ARBA" id="ARBA00022490"/>
    </source>
</evidence>
<keyword evidence="6" id="KW-0963">Cytoplasm</keyword>
<feature type="coiled-coil region" evidence="10">
    <location>
        <begin position="36"/>
        <end position="63"/>
    </location>
</feature>
<comment type="subcellular location">
    <subcellularLocation>
        <location evidence="2">Cytoplasm</location>
    </subcellularLocation>
</comment>
<dbReference type="RefSeq" id="WP_045958808.1">
    <property type="nucleotide sequence ID" value="NZ_FO704551.1"/>
</dbReference>
<dbReference type="PRINTS" id="PR01003">
    <property type="entry name" value="FLGFLIH"/>
</dbReference>
<dbReference type="GO" id="GO:0005829">
    <property type="term" value="C:cytosol"/>
    <property type="evidence" value="ECO:0007669"/>
    <property type="project" value="TreeGrafter"/>
</dbReference>
<dbReference type="GO" id="GO:0071973">
    <property type="term" value="P:bacterial-type flagellum-dependent cell motility"/>
    <property type="evidence" value="ECO:0007669"/>
    <property type="project" value="InterPro"/>
</dbReference>
<evidence type="ECO:0000256" key="3">
    <source>
        <dbReference type="ARBA" id="ARBA00006602"/>
    </source>
</evidence>
<evidence type="ECO:0000313" key="13">
    <source>
        <dbReference type="Proteomes" id="UP000032735"/>
    </source>
</evidence>
<organism evidence="12 13">
    <name type="scientific">Xenorhabdus poinarii G6</name>
    <dbReference type="NCBI Taxonomy" id="1354304"/>
    <lineage>
        <taxon>Bacteria</taxon>
        <taxon>Pseudomonadati</taxon>
        <taxon>Pseudomonadota</taxon>
        <taxon>Gammaproteobacteria</taxon>
        <taxon>Enterobacterales</taxon>
        <taxon>Morganellaceae</taxon>
        <taxon>Xenorhabdus</taxon>
    </lineage>
</organism>
<dbReference type="STRING" id="1354304.XPG1_2045"/>
<feature type="domain" description="Flagellar assembly protein FliH/Type III secretion system HrpE" evidence="11">
    <location>
        <begin position="101"/>
        <end position="224"/>
    </location>
</feature>
<dbReference type="PANTHER" id="PTHR34982">
    <property type="entry name" value="YOP PROTEINS TRANSLOCATION PROTEIN L"/>
    <property type="match status" value="1"/>
</dbReference>
<evidence type="ECO:0000256" key="10">
    <source>
        <dbReference type="SAM" id="Coils"/>
    </source>
</evidence>